<protein>
    <submittedName>
        <fullName evidence="3">YggT family protein</fullName>
    </submittedName>
</protein>
<evidence type="ECO:0000256" key="1">
    <source>
        <dbReference type="ARBA" id="ARBA00010894"/>
    </source>
</evidence>
<dbReference type="EMBL" id="NHSJ01000034">
    <property type="protein sequence ID" value="PPQ32891.1"/>
    <property type="molecule type" value="Genomic_DNA"/>
</dbReference>
<proteinExistence type="inferred from homology"/>
<feature type="transmembrane region" description="Helical" evidence="2">
    <location>
        <begin position="66"/>
        <end position="85"/>
    </location>
</feature>
<evidence type="ECO:0000313" key="3">
    <source>
        <dbReference type="EMBL" id="PPQ32891.1"/>
    </source>
</evidence>
<keyword evidence="4" id="KW-1185">Reference proteome</keyword>
<feature type="transmembrane region" description="Helical" evidence="2">
    <location>
        <begin position="14"/>
        <end position="34"/>
    </location>
</feature>
<dbReference type="PANTHER" id="PTHR33219:SF14">
    <property type="entry name" value="PROTEIN COFACTOR ASSEMBLY OF COMPLEX C SUBUNIT B CCB3, CHLOROPLASTIC-RELATED"/>
    <property type="match status" value="1"/>
</dbReference>
<evidence type="ECO:0000313" key="4">
    <source>
        <dbReference type="Proteomes" id="UP000239089"/>
    </source>
</evidence>
<dbReference type="AlphaFoldDB" id="A0A2S6NE61"/>
<dbReference type="Pfam" id="PF02325">
    <property type="entry name" value="CCB3_YggT"/>
    <property type="match status" value="1"/>
</dbReference>
<comment type="caution">
    <text evidence="3">The sequence shown here is derived from an EMBL/GenBank/DDBJ whole genome shotgun (WGS) entry which is preliminary data.</text>
</comment>
<dbReference type="InterPro" id="IPR003425">
    <property type="entry name" value="CCB3/YggT"/>
</dbReference>
<gene>
    <name evidence="3" type="ORF">CCR94_04345</name>
</gene>
<keyword evidence="2" id="KW-1133">Transmembrane helix</keyword>
<name>A0A2S6NE61_9HYPH</name>
<dbReference type="GO" id="GO:0016020">
    <property type="term" value="C:membrane"/>
    <property type="evidence" value="ECO:0007669"/>
    <property type="project" value="InterPro"/>
</dbReference>
<dbReference type="Proteomes" id="UP000239089">
    <property type="component" value="Unassembled WGS sequence"/>
</dbReference>
<keyword evidence="2" id="KW-0812">Transmembrane</keyword>
<dbReference type="PANTHER" id="PTHR33219">
    <property type="entry name" value="YLMG HOMOLOG PROTEIN 2, CHLOROPLASTIC"/>
    <property type="match status" value="1"/>
</dbReference>
<comment type="similarity">
    <text evidence="1">Belongs to the YggT family.</text>
</comment>
<sequence length="100" mass="11389">MIPVFKVINMALDLYWWVIIVMAVMSWLLAFDVINMRNDLVRSLWNMSNALTEPVLRPIRRFIPPLGGMDLSPIVLLLLLSFIQMELGEVAAALVRAAYS</sequence>
<accession>A0A2S6NE61</accession>
<reference evidence="3 4" key="1">
    <citation type="journal article" date="2018" name="Arch. Microbiol.">
        <title>New insights into the metabolic potential of the phototrophic purple bacterium Rhodopila globiformis DSM 161(T) from its draft genome sequence and evidence for a vanadium-dependent nitrogenase.</title>
        <authorList>
            <person name="Imhoff J.F."/>
            <person name="Rahn T."/>
            <person name="Kunzel S."/>
            <person name="Neulinger S.C."/>
        </authorList>
    </citation>
    <scope>NUCLEOTIDE SEQUENCE [LARGE SCALE GENOMIC DNA]</scope>
    <source>
        <strain evidence="3 4">DSM 16996</strain>
    </source>
</reference>
<evidence type="ECO:0000256" key="2">
    <source>
        <dbReference type="SAM" id="Phobius"/>
    </source>
</evidence>
<keyword evidence="2" id="KW-0472">Membrane</keyword>
<organism evidence="3 4">
    <name type="scientific">Rhodoblastus sphagnicola</name>
    <dbReference type="NCBI Taxonomy" id="333368"/>
    <lineage>
        <taxon>Bacteria</taxon>
        <taxon>Pseudomonadati</taxon>
        <taxon>Pseudomonadota</taxon>
        <taxon>Alphaproteobacteria</taxon>
        <taxon>Hyphomicrobiales</taxon>
        <taxon>Rhodoblastaceae</taxon>
        <taxon>Rhodoblastus</taxon>
    </lineage>
</organism>